<dbReference type="AlphaFoldDB" id="Q4UFJ3"/>
<evidence type="ECO:0000313" key="4">
    <source>
        <dbReference type="Proteomes" id="UP000001950"/>
    </source>
</evidence>
<feature type="compositionally biased region" description="Basic and acidic residues" evidence="2">
    <location>
        <begin position="15"/>
        <end position="28"/>
    </location>
</feature>
<accession>Q4UFJ3</accession>
<organism evidence="3 4">
    <name type="scientific">Theileria annulata</name>
    <dbReference type="NCBI Taxonomy" id="5874"/>
    <lineage>
        <taxon>Eukaryota</taxon>
        <taxon>Sar</taxon>
        <taxon>Alveolata</taxon>
        <taxon>Apicomplexa</taxon>
        <taxon>Aconoidasida</taxon>
        <taxon>Piroplasmida</taxon>
        <taxon>Theileriidae</taxon>
        <taxon>Theileria</taxon>
    </lineage>
</organism>
<name>Q4UFJ3_THEAN</name>
<gene>
    <name evidence="3" type="ORF">TA15520</name>
</gene>
<feature type="coiled-coil region" evidence="1">
    <location>
        <begin position="133"/>
        <end position="160"/>
    </location>
</feature>
<dbReference type="Proteomes" id="UP000001950">
    <property type="component" value="Chromosome 2"/>
</dbReference>
<dbReference type="eggNOG" id="ENOG502TN3E">
    <property type="taxonomic scope" value="Eukaryota"/>
</dbReference>
<evidence type="ECO:0000256" key="1">
    <source>
        <dbReference type="SAM" id="Coils"/>
    </source>
</evidence>
<dbReference type="GeneID" id="3861626"/>
<sequence length="901" mass="103437">MNIKQHPDIGTNIEKSSDSRTNNTEHPDSGVSEKNLIPIILDISIEGSSDRIDYLEHRDGGTYSCNSRYGISTIIDSGVDEFSKPEIIYKAKNENEYAYAVQVENITPESKNIILRLNGSFIKLTKKNDRISNRITEENIDSTEENIDSTEENNNSMMDEKKNWIRSDRITLDIKENDHNNNYQIIGKNSTIFNSVFKDVDIPDHDCYTNYVAINGNLFNRIIEGNDLVIWESNDPLECIKEVSLYIKNNIKYLAFLSNNFNYFLYKWDNNLWNNLTNDFNSKLVTVDPVVGLGGGTSDLEVDKISLSEEKGNLEEDKISLEVDKISLGLQKIDLEDEKIDLEDEKIDLGDEKDNLEDKLINLRELKFYFNNDELKRIEELPGSYSISLYCLRYCVEFYFPKFNLNPNEILADVFIYNLLDNNMYLRLRNRNIIPINTYNIKLCIDSPVTVLGQTESTPPKGAVTVDTSTLRPSTVTKGKRANSMPMECTGGKILNEIAVVTKTKESGTFVDTVDTTGKGANSMGTECTSTTSSITEENSDIEDLDTVVLDTVTETNTDIELEYIINSLKIAKNLENEDDPTNYVTTPEDPLNYVTTQENTFNSLEDSLNSLENSLNTFENSLNSLANYVNTPKNTINHVNPLGNPLNSVNSVNSLGNPLNPSNPLQNPLDPLNTINELEDPINISIDINNINSTREYKIYIKNELKEIKPYRNYSFDKVMESDGRVQEIIWSCEDPEETVKHLTYFNGVIEKYLLMFINKKKYLLFRYVIWENKWTDVTNTSVNLSELKFFTKGEFVTGELVTEGELVTRELDYRIFTFGYNFEIAFKTPCHKVTYYNAVLWSNEETDCKKIHKIVIKPIVNRLHIFFMNNKIRRFNVTNNYINFISEDDCIFYKNNLFK</sequence>
<reference evidence="3 4" key="1">
    <citation type="journal article" date="2005" name="Science">
        <title>Genome of the host-cell transforming parasite Theileria annulata compared with T. parva.</title>
        <authorList>
            <person name="Pain A."/>
            <person name="Renauld H."/>
            <person name="Berriman M."/>
            <person name="Murphy L."/>
            <person name="Yeats C.A."/>
            <person name="Weir W."/>
            <person name="Kerhornou A."/>
            <person name="Aslett M."/>
            <person name="Bishop R."/>
            <person name="Bouchier C."/>
            <person name="Cochet M."/>
            <person name="Coulson R.M.R."/>
            <person name="Cronin A."/>
            <person name="de Villiers E.P."/>
            <person name="Fraser A."/>
            <person name="Fosker N."/>
            <person name="Gardner M."/>
            <person name="Goble A."/>
            <person name="Griffiths-Jones S."/>
            <person name="Harris D.E."/>
            <person name="Katzer F."/>
            <person name="Larke N."/>
            <person name="Lord A."/>
            <person name="Maser P."/>
            <person name="McKellar S."/>
            <person name="Mooney P."/>
            <person name="Morton F."/>
            <person name="Nene V."/>
            <person name="O'Neil S."/>
            <person name="Price C."/>
            <person name="Quail M.A."/>
            <person name="Rabbinowitsch E."/>
            <person name="Rawlings N.D."/>
            <person name="Rutter S."/>
            <person name="Saunders D."/>
            <person name="Seeger K."/>
            <person name="Shah T."/>
            <person name="Squares R."/>
            <person name="Squares S."/>
            <person name="Tivey A."/>
            <person name="Walker A.R."/>
            <person name="Woodward J."/>
            <person name="Dobbelaere D.A.E."/>
            <person name="Langsley G."/>
            <person name="Rajandream M.A."/>
            <person name="McKeever D."/>
            <person name="Shiels B."/>
            <person name="Tait A."/>
            <person name="Barrell B.G."/>
            <person name="Hall N."/>
        </authorList>
    </citation>
    <scope>NUCLEOTIDE SEQUENCE [LARGE SCALE GENOMIC DNA]</scope>
    <source>
        <strain evidence="4">Ankara</strain>
    </source>
</reference>
<evidence type="ECO:0000313" key="3">
    <source>
        <dbReference type="EMBL" id="CAI74123.1"/>
    </source>
</evidence>
<dbReference type="InParanoid" id="Q4UFJ3"/>
<protein>
    <submittedName>
        <fullName evidence="3">SfiI-subtelomeric related protein family member, putative</fullName>
    </submittedName>
</protein>
<dbReference type="EMBL" id="CR940348">
    <property type="protein sequence ID" value="CAI74123.1"/>
    <property type="molecule type" value="Genomic_DNA"/>
</dbReference>
<feature type="coiled-coil region" evidence="1">
    <location>
        <begin position="595"/>
        <end position="629"/>
    </location>
</feature>
<dbReference type="OMA" id="CLRYCVE"/>
<keyword evidence="1" id="KW-0175">Coiled coil</keyword>
<dbReference type="VEuPathDB" id="PiroplasmaDB:TA15520"/>
<feature type="region of interest" description="Disordered" evidence="2">
    <location>
        <begin position="1"/>
        <end position="31"/>
    </location>
</feature>
<keyword evidence="4" id="KW-1185">Reference proteome</keyword>
<evidence type="ECO:0000256" key="2">
    <source>
        <dbReference type="SAM" id="MobiDB-lite"/>
    </source>
</evidence>
<proteinExistence type="predicted"/>
<dbReference type="OrthoDB" id="10567231at2759"/>
<feature type="coiled-coil region" evidence="1">
    <location>
        <begin position="332"/>
        <end position="366"/>
    </location>
</feature>
<dbReference type="RefSeq" id="XP_951855.1">
    <property type="nucleotide sequence ID" value="XM_946762.1"/>
</dbReference>
<dbReference type="KEGG" id="tan:TA15520"/>